<organism evidence="6">
    <name type="scientific">freshwater metagenome</name>
    <dbReference type="NCBI Taxonomy" id="449393"/>
    <lineage>
        <taxon>unclassified sequences</taxon>
        <taxon>metagenomes</taxon>
        <taxon>ecological metagenomes</taxon>
    </lineage>
</organism>
<dbReference type="GO" id="GO:0016831">
    <property type="term" value="F:carboxy-lyase activity"/>
    <property type="evidence" value="ECO:0007669"/>
    <property type="project" value="InterPro"/>
</dbReference>
<name>A0A6J7MHY1_9ZZZZ</name>
<evidence type="ECO:0000313" key="3">
    <source>
        <dbReference type="EMBL" id="CAB4769498.1"/>
    </source>
</evidence>
<evidence type="ECO:0000313" key="5">
    <source>
        <dbReference type="EMBL" id="CAB4910243.1"/>
    </source>
</evidence>
<gene>
    <name evidence="3" type="ORF">UFOPK2754_03016</name>
    <name evidence="4" type="ORF">UFOPK3139_00406</name>
    <name evidence="5" type="ORF">UFOPK3543_01449</name>
    <name evidence="6" type="ORF">UFOPK3967_00320</name>
</gene>
<sequence length="407" mass="46040">MSSDDRYIVISADTHAGGSHAQYREYLDAQYVPEFDAWRNKYKNPFKDLKDTDLRIRNWDTERRNADMQADGVVAEVIFPNTVPPFFPSFVLFAQPPTPEEYELRHAGVRAHNRWMVDFVAEQPHQRAGIGQIFLNDVDDAIADVKWCHEHGLRGGVLVSSVPPTCDWIKPLYHPDYDPLWAVCQDLGVPVNAHSGTGGPRYQQAPAMPLVHFIEVSFYSQRPFVYLTLGGVFERFPKLKFVMTEMGCAWIPPTLTHLDQFMHNMRSNKVGEMRFDGETVPPRSATEYFHQNCYVGASQPTPADISAALDVVGVDRFMWGSDYPHEEGTHPFTKETLRQTMSGLDPRTTQRMLAGTAAELYGFDLDKLRPLADQYGPTVAELSQPLVELPAEPNQALLRSQAQLVAR</sequence>
<proteinExistence type="predicted"/>
<accession>A0A6J7MHY1</accession>
<dbReference type="EMBL" id="CAEZYR010000171">
    <property type="protein sequence ID" value="CAB4769498.1"/>
    <property type="molecule type" value="Genomic_DNA"/>
</dbReference>
<dbReference type="Gene3D" id="3.20.20.140">
    <property type="entry name" value="Metal-dependent hydrolases"/>
    <property type="match status" value="1"/>
</dbReference>
<reference evidence="6" key="1">
    <citation type="submission" date="2020-05" db="EMBL/GenBank/DDBJ databases">
        <authorList>
            <person name="Chiriac C."/>
            <person name="Salcher M."/>
            <person name="Ghai R."/>
            <person name="Kavagutti S V."/>
        </authorList>
    </citation>
    <scope>NUCLEOTIDE SEQUENCE</scope>
</reference>
<evidence type="ECO:0000313" key="6">
    <source>
        <dbReference type="EMBL" id="CAB4980327.1"/>
    </source>
</evidence>
<dbReference type="SUPFAM" id="SSF51556">
    <property type="entry name" value="Metallo-dependent hydrolases"/>
    <property type="match status" value="1"/>
</dbReference>
<feature type="domain" description="Amidohydrolase-related" evidence="2">
    <location>
        <begin position="61"/>
        <end position="363"/>
    </location>
</feature>
<evidence type="ECO:0000259" key="2">
    <source>
        <dbReference type="Pfam" id="PF04909"/>
    </source>
</evidence>
<dbReference type="GO" id="GO:0005737">
    <property type="term" value="C:cytoplasm"/>
    <property type="evidence" value="ECO:0007669"/>
    <property type="project" value="TreeGrafter"/>
</dbReference>
<dbReference type="EMBL" id="CAFBMH010000048">
    <property type="protein sequence ID" value="CAB4910243.1"/>
    <property type="molecule type" value="Genomic_DNA"/>
</dbReference>
<dbReference type="InterPro" id="IPR032466">
    <property type="entry name" value="Metal_Hydrolase"/>
</dbReference>
<dbReference type="EMBL" id="CAFBOS010000011">
    <property type="protein sequence ID" value="CAB4980327.1"/>
    <property type="molecule type" value="Genomic_DNA"/>
</dbReference>
<dbReference type="InterPro" id="IPR006680">
    <property type="entry name" value="Amidohydro-rel"/>
</dbReference>
<evidence type="ECO:0000313" key="4">
    <source>
        <dbReference type="EMBL" id="CAB4816661.1"/>
    </source>
</evidence>
<dbReference type="GO" id="GO:0016787">
    <property type="term" value="F:hydrolase activity"/>
    <property type="evidence" value="ECO:0007669"/>
    <property type="project" value="InterPro"/>
</dbReference>
<dbReference type="Pfam" id="PF04909">
    <property type="entry name" value="Amidohydro_2"/>
    <property type="match status" value="1"/>
</dbReference>
<dbReference type="AlphaFoldDB" id="A0A6J7MHY1"/>
<evidence type="ECO:0000256" key="1">
    <source>
        <dbReference type="ARBA" id="ARBA00023239"/>
    </source>
</evidence>
<dbReference type="GO" id="GO:0019748">
    <property type="term" value="P:secondary metabolic process"/>
    <property type="evidence" value="ECO:0007669"/>
    <property type="project" value="TreeGrafter"/>
</dbReference>
<dbReference type="PANTHER" id="PTHR21240:SF28">
    <property type="entry name" value="ISO-OROTATE DECARBOXYLASE (EUROFUNG)"/>
    <property type="match status" value="1"/>
</dbReference>
<keyword evidence="1" id="KW-0456">Lyase</keyword>
<dbReference type="InterPro" id="IPR032465">
    <property type="entry name" value="ACMSD"/>
</dbReference>
<dbReference type="PANTHER" id="PTHR21240">
    <property type="entry name" value="2-AMINO-3-CARBOXYLMUCONATE-6-SEMIALDEHYDE DECARBOXYLASE"/>
    <property type="match status" value="1"/>
</dbReference>
<protein>
    <submittedName>
        <fullName evidence="6">Unannotated protein</fullName>
    </submittedName>
</protein>
<dbReference type="EMBL" id="CAFABA010000010">
    <property type="protein sequence ID" value="CAB4816661.1"/>
    <property type="molecule type" value="Genomic_DNA"/>
</dbReference>